<name>A0A8C4TAC1_ERPCA</name>
<feature type="signal peptide" evidence="1">
    <location>
        <begin position="1"/>
        <end position="24"/>
    </location>
</feature>
<protein>
    <submittedName>
        <fullName evidence="2">Uncharacterized protein</fullName>
    </submittedName>
</protein>
<sequence>MRTFFKWSKALSFLFFLILDPIHSFSSSYCFKKHHMDVALYQFHGFSVGFCFPLCWEAMWSVKLENIAFGASVVANNLLYEVREEVEILSEQIKDLNLASLEQLESSRCPHVPGGAASSLRNTGFSHHWWLYLVVGRTTSLCKN</sequence>
<dbReference type="Gene3D" id="1.20.5.490">
    <property type="entry name" value="Single helix bin"/>
    <property type="match status" value="1"/>
</dbReference>
<proteinExistence type="predicted"/>
<feature type="chain" id="PRO_5034388262" evidence="1">
    <location>
        <begin position="25"/>
        <end position="144"/>
    </location>
</feature>
<accession>A0A8C4TAC1</accession>
<dbReference type="Proteomes" id="UP000694620">
    <property type="component" value="Unassembled WGS sequence"/>
</dbReference>
<evidence type="ECO:0000313" key="2">
    <source>
        <dbReference type="Ensembl" id="ENSECRP00000027598.1"/>
    </source>
</evidence>
<evidence type="ECO:0000313" key="3">
    <source>
        <dbReference type="Proteomes" id="UP000694620"/>
    </source>
</evidence>
<organism evidence="2 3">
    <name type="scientific">Erpetoichthys calabaricus</name>
    <name type="common">Rope fish</name>
    <name type="synonym">Calamoichthys calabaricus</name>
    <dbReference type="NCBI Taxonomy" id="27687"/>
    <lineage>
        <taxon>Eukaryota</taxon>
        <taxon>Metazoa</taxon>
        <taxon>Chordata</taxon>
        <taxon>Craniata</taxon>
        <taxon>Vertebrata</taxon>
        <taxon>Euteleostomi</taxon>
        <taxon>Actinopterygii</taxon>
        <taxon>Polypteriformes</taxon>
        <taxon>Polypteridae</taxon>
        <taxon>Erpetoichthys</taxon>
    </lineage>
</organism>
<reference evidence="2" key="2">
    <citation type="submission" date="2025-09" db="UniProtKB">
        <authorList>
            <consortium name="Ensembl"/>
        </authorList>
    </citation>
    <scope>IDENTIFICATION</scope>
</reference>
<dbReference type="GeneTree" id="ENSGT00980000202859"/>
<keyword evidence="3" id="KW-1185">Reference proteome</keyword>
<dbReference type="SUPFAM" id="SSF58026">
    <property type="entry name" value="Delta-sleep-inducing peptide immunoreactive peptide"/>
    <property type="match status" value="1"/>
</dbReference>
<dbReference type="Ensembl" id="ENSECRT00000028173.1">
    <property type="protein sequence ID" value="ENSECRP00000027598.1"/>
    <property type="gene ID" value="ENSECRG00000018669.1"/>
</dbReference>
<dbReference type="AlphaFoldDB" id="A0A8C4TAC1"/>
<keyword evidence="1" id="KW-0732">Signal</keyword>
<evidence type="ECO:0000256" key="1">
    <source>
        <dbReference type="SAM" id="SignalP"/>
    </source>
</evidence>
<reference evidence="2" key="1">
    <citation type="submission" date="2025-08" db="UniProtKB">
        <authorList>
            <consortium name="Ensembl"/>
        </authorList>
    </citation>
    <scope>IDENTIFICATION</scope>
</reference>